<evidence type="ECO:0000256" key="1">
    <source>
        <dbReference type="SAM" id="MobiDB-lite"/>
    </source>
</evidence>
<evidence type="ECO:0000313" key="3">
    <source>
        <dbReference type="Proteomes" id="UP001140217"/>
    </source>
</evidence>
<protein>
    <submittedName>
        <fullName evidence="2">Uncharacterized protein</fullName>
    </submittedName>
</protein>
<gene>
    <name evidence="2" type="ORF">H4R18_000318</name>
</gene>
<dbReference type="OrthoDB" id="5584312at2759"/>
<organism evidence="2 3">
    <name type="scientific">Coemansia javaensis</name>
    <dbReference type="NCBI Taxonomy" id="2761396"/>
    <lineage>
        <taxon>Eukaryota</taxon>
        <taxon>Fungi</taxon>
        <taxon>Fungi incertae sedis</taxon>
        <taxon>Zoopagomycota</taxon>
        <taxon>Kickxellomycotina</taxon>
        <taxon>Kickxellomycetes</taxon>
        <taxon>Kickxellales</taxon>
        <taxon>Kickxellaceae</taxon>
        <taxon>Coemansia</taxon>
    </lineage>
</organism>
<dbReference type="Proteomes" id="UP001140217">
    <property type="component" value="Unassembled WGS sequence"/>
</dbReference>
<proteinExistence type="predicted"/>
<sequence>MRMDDLVLSYIAGIDRELVVLQGISAQITRVRQPATPGLRRASGLEMLPRALLAQPAAAAALSTQQTGTRKSAPPRTTRPRRDSRNGSSAPPAIPLRMLLPRAQNSPLLPPPQLLLRPAHDTGLTSPPMSPAASAAAAAAASTARFSDAHIEYVGRDCVIHNGAQVVDIAMEHAAHRATPRLVNFSLKT</sequence>
<name>A0A9W8HIN4_9FUNG</name>
<comment type="caution">
    <text evidence="2">The sequence shown here is derived from an EMBL/GenBank/DDBJ whole genome shotgun (WGS) entry which is preliminary data.</text>
</comment>
<keyword evidence="3" id="KW-1185">Reference proteome</keyword>
<feature type="region of interest" description="Disordered" evidence="1">
    <location>
        <begin position="56"/>
        <end position="131"/>
    </location>
</feature>
<evidence type="ECO:0000313" key="2">
    <source>
        <dbReference type="EMBL" id="KAJ2785772.1"/>
    </source>
</evidence>
<accession>A0A9W8HIN4</accession>
<reference evidence="2" key="1">
    <citation type="submission" date="2022-07" db="EMBL/GenBank/DDBJ databases">
        <title>Phylogenomic reconstructions and comparative analyses of Kickxellomycotina fungi.</title>
        <authorList>
            <person name="Reynolds N.K."/>
            <person name="Stajich J.E."/>
            <person name="Barry K."/>
            <person name="Grigoriev I.V."/>
            <person name="Crous P."/>
            <person name="Smith M.E."/>
        </authorList>
    </citation>
    <scope>NUCLEOTIDE SEQUENCE</scope>
    <source>
        <strain evidence="2">NBRC 105414</strain>
    </source>
</reference>
<dbReference type="AlphaFoldDB" id="A0A9W8HIN4"/>
<dbReference type="EMBL" id="JANBUL010000007">
    <property type="protein sequence ID" value="KAJ2785772.1"/>
    <property type="molecule type" value="Genomic_DNA"/>
</dbReference>